<dbReference type="HOGENOM" id="CLU_2187901_0_0_1"/>
<organism evidence="2 5">
    <name type="scientific">Medicago truncatula</name>
    <name type="common">Barrel medic</name>
    <name type="synonym">Medicago tribuloides</name>
    <dbReference type="NCBI Taxonomy" id="3880"/>
    <lineage>
        <taxon>Eukaryota</taxon>
        <taxon>Viridiplantae</taxon>
        <taxon>Streptophyta</taxon>
        <taxon>Embryophyta</taxon>
        <taxon>Tracheophyta</taxon>
        <taxon>Spermatophyta</taxon>
        <taxon>Magnoliopsida</taxon>
        <taxon>eudicotyledons</taxon>
        <taxon>Gunneridae</taxon>
        <taxon>Pentapetalae</taxon>
        <taxon>rosids</taxon>
        <taxon>fabids</taxon>
        <taxon>Fabales</taxon>
        <taxon>Fabaceae</taxon>
        <taxon>Papilionoideae</taxon>
        <taxon>50 kb inversion clade</taxon>
        <taxon>NPAAA clade</taxon>
        <taxon>Hologalegina</taxon>
        <taxon>IRL clade</taxon>
        <taxon>Trifolieae</taxon>
        <taxon>Medicago</taxon>
    </lineage>
</organism>
<reference evidence="2 5" key="2">
    <citation type="journal article" date="2014" name="BMC Genomics">
        <title>An improved genome release (version Mt4.0) for the model legume Medicago truncatula.</title>
        <authorList>
            <person name="Tang H."/>
            <person name="Krishnakumar V."/>
            <person name="Bidwell S."/>
            <person name="Rosen B."/>
            <person name="Chan A."/>
            <person name="Zhou S."/>
            <person name="Gentzbittel L."/>
            <person name="Childs K.L."/>
            <person name="Yandell M."/>
            <person name="Gundlach H."/>
            <person name="Mayer K.F."/>
            <person name="Schwartz D.C."/>
            <person name="Town C.D."/>
        </authorList>
    </citation>
    <scope>GENOME REANNOTATION</scope>
    <source>
        <strain evidence="4 5">cv. Jemalong A17</strain>
    </source>
</reference>
<gene>
    <name evidence="2" type="ordered locus">MTR_8g098310</name>
    <name evidence="3" type="ORF">MtrunA17_Chr8g0386811</name>
</gene>
<accession>G7LHC2</accession>
<reference evidence="6" key="4">
    <citation type="journal article" date="2018" name="Nat. Plants">
        <title>Whole-genome landscape of Medicago truncatula symbiotic genes.</title>
        <authorList>
            <person name="Pecrix Y."/>
            <person name="Staton S.E."/>
            <person name="Sallet E."/>
            <person name="Lelandais-Briere C."/>
            <person name="Moreau S."/>
            <person name="Carrere S."/>
            <person name="Blein T."/>
            <person name="Jardinaud M.F."/>
            <person name="Latrasse D."/>
            <person name="Zouine M."/>
            <person name="Zahm M."/>
            <person name="Kreplak J."/>
            <person name="Mayjonade B."/>
            <person name="Satge C."/>
            <person name="Perez M."/>
            <person name="Cauet S."/>
            <person name="Marande W."/>
            <person name="Chantry-Darmon C."/>
            <person name="Lopez-Roques C."/>
            <person name="Bouchez O."/>
            <person name="Berard A."/>
            <person name="Debelle F."/>
            <person name="Munos S."/>
            <person name="Bendahmane A."/>
            <person name="Berges H."/>
            <person name="Niebel A."/>
            <person name="Buitink J."/>
            <person name="Frugier F."/>
            <person name="Benhamed M."/>
            <person name="Crespi M."/>
            <person name="Gouzy J."/>
            <person name="Gamas P."/>
        </authorList>
    </citation>
    <scope>NUCLEOTIDE SEQUENCE [LARGE SCALE GENOMIC DNA]</scope>
    <source>
        <strain evidence="6">cv. Jemalong A17</strain>
    </source>
</reference>
<dbReference type="Proteomes" id="UP000265566">
    <property type="component" value="Chromosome 8"/>
</dbReference>
<dbReference type="AlphaFoldDB" id="G7LHC2"/>
<dbReference type="Proteomes" id="UP000002051">
    <property type="component" value="Chromosome 8"/>
</dbReference>
<reference evidence="3" key="5">
    <citation type="journal article" date="2018" name="Nat. Plants">
        <title>Whole-genome landscape of Medicago truncatula symbiotic genes.</title>
        <authorList>
            <person name="Pecrix Y."/>
            <person name="Gamas P."/>
            <person name="Carrere S."/>
        </authorList>
    </citation>
    <scope>NUCLEOTIDE SEQUENCE</scope>
    <source>
        <tissue evidence="3">Leaves</tissue>
    </source>
</reference>
<evidence type="ECO:0000313" key="5">
    <source>
        <dbReference type="Proteomes" id="UP000002051"/>
    </source>
</evidence>
<dbReference type="Gramene" id="rna49906">
    <property type="protein sequence ID" value="RHN43347.1"/>
    <property type="gene ID" value="gene49906"/>
</dbReference>
<protein>
    <submittedName>
        <fullName evidence="2 4">Uncharacterized protein</fullName>
    </submittedName>
</protein>
<name>G7LHC2_MEDTR</name>
<dbReference type="EMBL" id="PSQE01000008">
    <property type="protein sequence ID" value="RHN43347.1"/>
    <property type="molecule type" value="Genomic_DNA"/>
</dbReference>
<proteinExistence type="predicted"/>
<evidence type="ECO:0000313" key="2">
    <source>
        <dbReference type="EMBL" id="AET04985.1"/>
    </source>
</evidence>
<evidence type="ECO:0000313" key="6">
    <source>
        <dbReference type="Proteomes" id="UP000265566"/>
    </source>
</evidence>
<evidence type="ECO:0000313" key="4">
    <source>
        <dbReference type="EnsemblPlants" id="AET04985"/>
    </source>
</evidence>
<evidence type="ECO:0000256" key="1">
    <source>
        <dbReference type="SAM" id="MobiDB-lite"/>
    </source>
</evidence>
<keyword evidence="5" id="KW-1185">Reference proteome</keyword>
<reference evidence="2 5" key="1">
    <citation type="journal article" date="2011" name="Nature">
        <title>The Medicago genome provides insight into the evolution of rhizobial symbioses.</title>
        <authorList>
            <person name="Young N.D."/>
            <person name="Debelle F."/>
            <person name="Oldroyd G.E."/>
            <person name="Geurts R."/>
            <person name="Cannon S.B."/>
            <person name="Udvardi M.K."/>
            <person name="Benedito V.A."/>
            <person name="Mayer K.F."/>
            <person name="Gouzy J."/>
            <person name="Schoof H."/>
            <person name="Van de Peer Y."/>
            <person name="Proost S."/>
            <person name="Cook D.R."/>
            <person name="Meyers B.C."/>
            <person name="Spannagl M."/>
            <person name="Cheung F."/>
            <person name="De Mita S."/>
            <person name="Krishnakumar V."/>
            <person name="Gundlach H."/>
            <person name="Zhou S."/>
            <person name="Mudge J."/>
            <person name="Bharti A.K."/>
            <person name="Murray J.D."/>
            <person name="Naoumkina M.A."/>
            <person name="Rosen B."/>
            <person name="Silverstein K.A."/>
            <person name="Tang H."/>
            <person name="Rombauts S."/>
            <person name="Zhao P.X."/>
            <person name="Zhou P."/>
            <person name="Barbe V."/>
            <person name="Bardou P."/>
            <person name="Bechner M."/>
            <person name="Bellec A."/>
            <person name="Berger A."/>
            <person name="Berges H."/>
            <person name="Bidwell S."/>
            <person name="Bisseling T."/>
            <person name="Choisne N."/>
            <person name="Couloux A."/>
            <person name="Denny R."/>
            <person name="Deshpande S."/>
            <person name="Dai X."/>
            <person name="Doyle J.J."/>
            <person name="Dudez A.M."/>
            <person name="Farmer A.D."/>
            <person name="Fouteau S."/>
            <person name="Franken C."/>
            <person name="Gibelin C."/>
            <person name="Gish J."/>
            <person name="Goldstein S."/>
            <person name="Gonzalez A.J."/>
            <person name="Green P.J."/>
            <person name="Hallab A."/>
            <person name="Hartog M."/>
            <person name="Hua A."/>
            <person name="Humphray S.J."/>
            <person name="Jeong D.H."/>
            <person name="Jing Y."/>
            <person name="Jocker A."/>
            <person name="Kenton S.M."/>
            <person name="Kim D.J."/>
            <person name="Klee K."/>
            <person name="Lai H."/>
            <person name="Lang C."/>
            <person name="Lin S."/>
            <person name="Macmil S.L."/>
            <person name="Magdelenat G."/>
            <person name="Matthews L."/>
            <person name="McCorrison J."/>
            <person name="Monaghan E.L."/>
            <person name="Mun J.H."/>
            <person name="Najar F.Z."/>
            <person name="Nicholson C."/>
            <person name="Noirot C."/>
            <person name="O'Bleness M."/>
            <person name="Paule C.R."/>
            <person name="Poulain J."/>
            <person name="Prion F."/>
            <person name="Qin B."/>
            <person name="Qu C."/>
            <person name="Retzel E.F."/>
            <person name="Riddle C."/>
            <person name="Sallet E."/>
            <person name="Samain S."/>
            <person name="Samson N."/>
            <person name="Sanders I."/>
            <person name="Saurat O."/>
            <person name="Scarpelli C."/>
            <person name="Schiex T."/>
            <person name="Segurens B."/>
            <person name="Severin A.J."/>
            <person name="Sherrier D.J."/>
            <person name="Shi R."/>
            <person name="Sims S."/>
            <person name="Singer S.R."/>
            <person name="Sinharoy S."/>
            <person name="Sterck L."/>
            <person name="Viollet A."/>
            <person name="Wang B.B."/>
            <person name="Wang K."/>
            <person name="Wang M."/>
            <person name="Wang X."/>
            <person name="Warfsmann J."/>
            <person name="Weissenbach J."/>
            <person name="White D.D."/>
            <person name="White J.D."/>
            <person name="Wiley G.B."/>
            <person name="Wincker P."/>
            <person name="Xing Y."/>
            <person name="Yang L."/>
            <person name="Yao Z."/>
            <person name="Ying F."/>
            <person name="Zhai J."/>
            <person name="Zhou L."/>
            <person name="Zuber A."/>
            <person name="Denarie J."/>
            <person name="Dixon R.A."/>
            <person name="May G.D."/>
            <person name="Schwartz D.C."/>
            <person name="Rogers J."/>
            <person name="Quetier F."/>
            <person name="Town C.D."/>
            <person name="Roe B.A."/>
        </authorList>
    </citation>
    <scope>NUCLEOTIDE SEQUENCE [LARGE SCALE GENOMIC DNA]</scope>
    <source>
        <strain evidence="2">A17</strain>
        <strain evidence="4 5">cv. Jemalong A17</strain>
    </source>
</reference>
<reference evidence="4" key="3">
    <citation type="submission" date="2015-04" db="UniProtKB">
        <authorList>
            <consortium name="EnsemblPlants"/>
        </authorList>
    </citation>
    <scope>IDENTIFICATION</scope>
    <source>
        <strain evidence="4">cv. Jemalong A17</strain>
    </source>
</reference>
<dbReference type="PaxDb" id="3880-AET04985"/>
<dbReference type="EnsemblPlants" id="AET04985">
    <property type="protein sequence ID" value="AET04985"/>
    <property type="gene ID" value="MTR_8g098310"/>
</dbReference>
<dbReference type="EMBL" id="CM001224">
    <property type="protein sequence ID" value="AET04985.1"/>
    <property type="molecule type" value="Genomic_DNA"/>
</dbReference>
<feature type="region of interest" description="Disordered" evidence="1">
    <location>
        <begin position="69"/>
        <end position="109"/>
    </location>
</feature>
<evidence type="ECO:0000313" key="3">
    <source>
        <dbReference type="EMBL" id="RHN43347.1"/>
    </source>
</evidence>
<sequence length="109" mass="11833">MTHHCKAPPFWCTCCFQHTVTSSRTSKQIPLQATSNSSIVCHKTHCSTTASCSDVLPFLQPLDPIILAQWQPHPPTHPLPTQHSSQNSLAPLAMMTSSSSQPPPTTTST</sequence>